<proteinExistence type="predicted"/>
<protein>
    <submittedName>
        <fullName evidence="2">Uncharacterized protein</fullName>
    </submittedName>
</protein>
<dbReference type="PANTHER" id="PTHR33334:SF3">
    <property type="entry name" value="PROTEIN LNK1"/>
    <property type="match status" value="1"/>
</dbReference>
<dbReference type="PROSITE" id="PS51257">
    <property type="entry name" value="PROKAR_LIPOPROTEIN"/>
    <property type="match status" value="1"/>
</dbReference>
<comment type="caution">
    <text evidence="2">The sequence shown here is derived from an EMBL/GenBank/DDBJ whole genome shotgun (WGS) entry which is preliminary data.</text>
</comment>
<dbReference type="AlphaFoldDB" id="A0AAD8RHY1"/>
<evidence type="ECO:0000313" key="2">
    <source>
        <dbReference type="EMBL" id="KAK1619934.1"/>
    </source>
</evidence>
<gene>
    <name evidence="2" type="ORF">QYE76_025451</name>
</gene>
<keyword evidence="3" id="KW-1185">Reference proteome</keyword>
<sequence>MPRSRQQYSTPLLSIASCYLRPSGLLASPSCCRNHPPVPSLNLCCSLGFRSMHAPVVGRRGGFFQPRDEVSHFAIGDFALSNDHAMPLFQGRDKSKMYPANPGILPQGGGTARNSTTVYGGGTAADVVPHGKGNFCAQIQNKDVAVTMSAEAGLFPAGIGNVSDIICSPPQGDTVRSQDEHTNKGSDLFLFDWPELAPLEGVDTELRKLGSPFELGGNNYFDDPMWPSICSPDAQLVPSVHFDNDLNPSTVASKSAAYPILIDLTVPDTTDQINMATPMNTQQPSKNREKESPLNRSSSEEIQHFPRFSDADLLCPLDDMLVSTSSSTMYRNDEMIPSSATARSWPDDVASAYAPQSSTKKKKKPHATTPDMFLDEMSENPLEMYFPQVKQPQMHHQLLPEVCFAGDGAGLNSSGLELGLKGRGRSGGLIESPRPSSIAKAAPVKNLRFQKLQEGMNQLDVGTKTCIRDALYRLANNVEQRHCVDQNVGSSGAASRIKTSSVWTQTQGSPMDRSVAQLLLQKPLYRKTTGRQANRVA</sequence>
<reference evidence="2" key="1">
    <citation type="submission" date="2023-07" db="EMBL/GenBank/DDBJ databases">
        <title>A chromosome-level genome assembly of Lolium multiflorum.</title>
        <authorList>
            <person name="Chen Y."/>
            <person name="Copetti D."/>
            <person name="Kolliker R."/>
            <person name="Studer B."/>
        </authorList>
    </citation>
    <scope>NUCLEOTIDE SEQUENCE</scope>
    <source>
        <strain evidence="2">02402/16</strain>
        <tissue evidence="2">Leaf</tissue>
    </source>
</reference>
<feature type="region of interest" description="Disordered" evidence="1">
    <location>
        <begin position="272"/>
        <end position="303"/>
    </location>
</feature>
<organism evidence="2 3">
    <name type="scientific">Lolium multiflorum</name>
    <name type="common">Italian ryegrass</name>
    <name type="synonym">Lolium perenne subsp. multiflorum</name>
    <dbReference type="NCBI Taxonomy" id="4521"/>
    <lineage>
        <taxon>Eukaryota</taxon>
        <taxon>Viridiplantae</taxon>
        <taxon>Streptophyta</taxon>
        <taxon>Embryophyta</taxon>
        <taxon>Tracheophyta</taxon>
        <taxon>Spermatophyta</taxon>
        <taxon>Magnoliopsida</taxon>
        <taxon>Liliopsida</taxon>
        <taxon>Poales</taxon>
        <taxon>Poaceae</taxon>
        <taxon>BOP clade</taxon>
        <taxon>Pooideae</taxon>
        <taxon>Poodae</taxon>
        <taxon>Poeae</taxon>
        <taxon>Poeae Chloroplast Group 2 (Poeae type)</taxon>
        <taxon>Loliodinae</taxon>
        <taxon>Loliinae</taxon>
        <taxon>Lolium</taxon>
    </lineage>
</organism>
<feature type="compositionally biased region" description="Basic and acidic residues" evidence="1">
    <location>
        <begin position="286"/>
        <end position="303"/>
    </location>
</feature>
<accession>A0AAD8RHY1</accession>
<dbReference type="PANTHER" id="PTHR33334">
    <property type="entry name" value="PROTEIN LNK1"/>
    <property type="match status" value="1"/>
</dbReference>
<evidence type="ECO:0000313" key="3">
    <source>
        <dbReference type="Proteomes" id="UP001231189"/>
    </source>
</evidence>
<dbReference type="EMBL" id="JAUUTY010000006">
    <property type="protein sequence ID" value="KAK1619934.1"/>
    <property type="molecule type" value="Genomic_DNA"/>
</dbReference>
<dbReference type="Proteomes" id="UP001231189">
    <property type="component" value="Unassembled WGS sequence"/>
</dbReference>
<name>A0AAD8RHY1_LOLMU</name>
<feature type="compositionally biased region" description="Polar residues" evidence="1">
    <location>
        <begin position="272"/>
        <end position="285"/>
    </location>
</feature>
<dbReference type="GO" id="GO:0006355">
    <property type="term" value="P:regulation of DNA-templated transcription"/>
    <property type="evidence" value="ECO:0007669"/>
    <property type="project" value="InterPro"/>
</dbReference>
<dbReference type="GO" id="GO:0007623">
    <property type="term" value="P:circadian rhythm"/>
    <property type="evidence" value="ECO:0007669"/>
    <property type="project" value="InterPro"/>
</dbReference>
<dbReference type="InterPro" id="IPR039928">
    <property type="entry name" value="LNK"/>
</dbReference>
<evidence type="ECO:0000256" key="1">
    <source>
        <dbReference type="SAM" id="MobiDB-lite"/>
    </source>
</evidence>